<dbReference type="AlphaFoldDB" id="A0A512JC41"/>
<dbReference type="PANTHER" id="PTHR34846:SF11">
    <property type="entry name" value="4-CARBOXYMUCONOLACTONE DECARBOXYLASE FAMILY PROTEIN (AFU_ORTHOLOGUE AFUA_6G11590)"/>
    <property type="match status" value="1"/>
</dbReference>
<accession>A0A512JC41</accession>
<dbReference type="Proteomes" id="UP001156856">
    <property type="component" value="Unassembled WGS sequence"/>
</dbReference>
<dbReference type="EMBL" id="BSPK01000034">
    <property type="protein sequence ID" value="GLS64268.1"/>
    <property type="molecule type" value="Genomic_DNA"/>
</dbReference>
<reference evidence="1 3" key="3">
    <citation type="submission" date="2019-07" db="EMBL/GenBank/DDBJ databases">
        <title>Whole genome shotgun sequence of Methylobacterium oxalidis NBRC 107715.</title>
        <authorList>
            <person name="Hosoyama A."/>
            <person name="Uohara A."/>
            <person name="Ohji S."/>
            <person name="Ichikawa N."/>
        </authorList>
    </citation>
    <scope>NUCLEOTIDE SEQUENCE [LARGE SCALE GENOMIC DNA]</scope>
    <source>
        <strain evidence="1 3">NBRC 107715</strain>
    </source>
</reference>
<protein>
    <recommendedName>
        <fullName evidence="5">Carboxymuconolactone decarboxylase-like domain-containing protein</fullName>
    </recommendedName>
</protein>
<evidence type="ECO:0000313" key="3">
    <source>
        <dbReference type="Proteomes" id="UP000321960"/>
    </source>
</evidence>
<dbReference type="RefSeq" id="WP_147028958.1">
    <property type="nucleotide sequence ID" value="NZ_BJZU01000159.1"/>
</dbReference>
<dbReference type="OrthoDB" id="9129225at2"/>
<sequence>MSPNGSANAIPLFPEAGLSERLGPPNKLGADQQAAADELINGPRRGVYGPFRPLLHRPPLLRAVAKVGETLRYAGTVDDALREWTICVVAREVSNVFEWDMHLPLAEAAGVPAAALVAVERGTSLPDDLHSDLALARTVVAELISQHRLKEETYADALRTWGEAGTVELLTLVGYFAMVCWLMNVARTPGPACP</sequence>
<evidence type="ECO:0000313" key="4">
    <source>
        <dbReference type="Proteomes" id="UP001156856"/>
    </source>
</evidence>
<dbReference type="Gene3D" id="1.20.1290.10">
    <property type="entry name" value="AhpD-like"/>
    <property type="match status" value="1"/>
</dbReference>
<proteinExistence type="predicted"/>
<evidence type="ECO:0000313" key="2">
    <source>
        <dbReference type="EMBL" id="GLS64268.1"/>
    </source>
</evidence>
<dbReference type="SUPFAM" id="SSF69118">
    <property type="entry name" value="AhpD-like"/>
    <property type="match status" value="1"/>
</dbReference>
<comment type="caution">
    <text evidence="1">The sequence shown here is derived from an EMBL/GenBank/DDBJ whole genome shotgun (WGS) entry which is preliminary data.</text>
</comment>
<dbReference type="InterPro" id="IPR029032">
    <property type="entry name" value="AhpD-like"/>
</dbReference>
<evidence type="ECO:0000313" key="1">
    <source>
        <dbReference type="EMBL" id="GEP07520.1"/>
    </source>
</evidence>
<reference evidence="2" key="4">
    <citation type="submission" date="2023-01" db="EMBL/GenBank/DDBJ databases">
        <title>Draft genome sequence of Methylobacterium oxalidis strain NBRC 107715.</title>
        <authorList>
            <person name="Sun Q."/>
            <person name="Mori K."/>
        </authorList>
    </citation>
    <scope>NUCLEOTIDE SEQUENCE</scope>
    <source>
        <strain evidence="2">NBRC 107715</strain>
    </source>
</reference>
<keyword evidence="4" id="KW-1185">Reference proteome</keyword>
<reference evidence="2" key="1">
    <citation type="journal article" date="2014" name="Int. J. Syst. Evol. Microbiol.">
        <title>Complete genome of a new Firmicutes species belonging to the dominant human colonic microbiota ('Ruminococcus bicirculans') reveals two chromosomes and a selective capacity to utilize plant glucans.</title>
        <authorList>
            <consortium name="NISC Comparative Sequencing Program"/>
            <person name="Wegmann U."/>
            <person name="Louis P."/>
            <person name="Goesmann A."/>
            <person name="Henrissat B."/>
            <person name="Duncan S.H."/>
            <person name="Flint H.J."/>
        </authorList>
    </citation>
    <scope>NUCLEOTIDE SEQUENCE</scope>
    <source>
        <strain evidence="2">NBRC 107715</strain>
    </source>
</reference>
<dbReference type="PANTHER" id="PTHR34846">
    <property type="entry name" value="4-CARBOXYMUCONOLACTONE DECARBOXYLASE FAMILY PROTEIN (AFU_ORTHOLOGUE AFUA_6G11590)"/>
    <property type="match status" value="1"/>
</dbReference>
<name>A0A512JC41_9HYPH</name>
<evidence type="ECO:0008006" key="5">
    <source>
        <dbReference type="Google" id="ProtNLM"/>
    </source>
</evidence>
<reference evidence="4" key="2">
    <citation type="journal article" date="2019" name="Int. J. Syst. Evol. Microbiol.">
        <title>The Global Catalogue of Microorganisms (GCM) 10K type strain sequencing project: providing services to taxonomists for standard genome sequencing and annotation.</title>
        <authorList>
            <consortium name="The Broad Institute Genomics Platform"/>
            <consortium name="The Broad Institute Genome Sequencing Center for Infectious Disease"/>
            <person name="Wu L."/>
            <person name="Ma J."/>
        </authorList>
    </citation>
    <scope>NUCLEOTIDE SEQUENCE [LARGE SCALE GENOMIC DNA]</scope>
    <source>
        <strain evidence="4">NBRC 107715</strain>
    </source>
</reference>
<dbReference type="Proteomes" id="UP000321960">
    <property type="component" value="Unassembled WGS sequence"/>
</dbReference>
<dbReference type="EMBL" id="BJZU01000159">
    <property type="protein sequence ID" value="GEP07520.1"/>
    <property type="molecule type" value="Genomic_DNA"/>
</dbReference>
<gene>
    <name evidence="2" type="ORF">GCM10007888_26490</name>
    <name evidence="1" type="ORF">MOX02_55580</name>
</gene>
<organism evidence="1 3">
    <name type="scientific">Methylobacterium oxalidis</name>
    <dbReference type="NCBI Taxonomy" id="944322"/>
    <lineage>
        <taxon>Bacteria</taxon>
        <taxon>Pseudomonadati</taxon>
        <taxon>Pseudomonadota</taxon>
        <taxon>Alphaproteobacteria</taxon>
        <taxon>Hyphomicrobiales</taxon>
        <taxon>Methylobacteriaceae</taxon>
        <taxon>Methylobacterium</taxon>
    </lineage>
</organism>